<evidence type="ECO:0000313" key="3">
    <source>
        <dbReference type="Proteomes" id="UP000290378"/>
    </source>
</evidence>
<dbReference type="SUPFAM" id="SSF51182">
    <property type="entry name" value="RmlC-like cupins"/>
    <property type="match status" value="2"/>
</dbReference>
<feature type="domain" description="ChrR-like cupin" evidence="1">
    <location>
        <begin position="7"/>
        <end position="107"/>
    </location>
</feature>
<comment type="caution">
    <text evidence="2">The sequence shown here is derived from an EMBL/GenBank/DDBJ whole genome shotgun (WGS) entry which is preliminary data.</text>
</comment>
<evidence type="ECO:0000259" key="1">
    <source>
        <dbReference type="Pfam" id="PF12973"/>
    </source>
</evidence>
<organism evidence="2 3">
    <name type="scientific">Arcobacter cloacae</name>
    <dbReference type="NCBI Taxonomy" id="1054034"/>
    <lineage>
        <taxon>Bacteria</taxon>
        <taxon>Pseudomonadati</taxon>
        <taxon>Campylobacterota</taxon>
        <taxon>Epsilonproteobacteria</taxon>
        <taxon>Campylobacterales</taxon>
        <taxon>Arcobacteraceae</taxon>
        <taxon>Arcobacter</taxon>
    </lineage>
</organism>
<gene>
    <name evidence="2" type="ORF">CP963_06890</name>
</gene>
<sequence>MNDKYEKKALINTNDLEWTNNKLKGVSKKLLSKINNEETAIIKIEENCKLNTNSNTNSVEILVLEGIYINEYGEFKSGTYLRLSSEDEALVIAGKIGCIIFRKVNHFNDESENIIIDTNDTLWLKGHGNLEVMPLFEQTALVKWPKNEKFISHKHWGGEEIFVLEGTFMDEHGMYPKGTWIRSPHLSEHFPYVEDETIIFVKTGHL</sequence>
<reference evidence="2 3" key="1">
    <citation type="submission" date="2017-09" db="EMBL/GenBank/DDBJ databases">
        <title>Genomics of the genus Arcobacter.</title>
        <authorList>
            <person name="Perez-Cataluna A."/>
            <person name="Figueras M.J."/>
            <person name="Salas-Masso N."/>
        </authorList>
    </citation>
    <scope>NUCLEOTIDE SEQUENCE [LARGE SCALE GENOMIC DNA]</scope>
    <source>
        <strain evidence="2 3">CECT 7834</strain>
    </source>
</reference>
<dbReference type="EMBL" id="NXII01000007">
    <property type="protein sequence ID" value="RXI41489.1"/>
    <property type="molecule type" value="Genomic_DNA"/>
</dbReference>
<evidence type="ECO:0000313" key="2">
    <source>
        <dbReference type="EMBL" id="RXI41489.1"/>
    </source>
</evidence>
<dbReference type="InterPro" id="IPR014710">
    <property type="entry name" value="RmlC-like_jellyroll"/>
</dbReference>
<dbReference type="AlphaFoldDB" id="A0A6M8N9G8"/>
<keyword evidence="3" id="KW-1185">Reference proteome</keyword>
<dbReference type="Proteomes" id="UP000290378">
    <property type="component" value="Unassembled WGS sequence"/>
</dbReference>
<accession>A0A6M8N9G8</accession>
<dbReference type="CDD" id="cd20303">
    <property type="entry name" value="cupin_ChrR_1"/>
    <property type="match status" value="1"/>
</dbReference>
<dbReference type="Gene3D" id="2.60.120.10">
    <property type="entry name" value="Jelly Rolls"/>
    <property type="match status" value="2"/>
</dbReference>
<feature type="domain" description="ChrR-like cupin" evidence="1">
    <location>
        <begin position="112"/>
        <end position="206"/>
    </location>
</feature>
<protein>
    <submittedName>
        <fullName evidence="2">Cupin</fullName>
    </submittedName>
</protein>
<dbReference type="InterPro" id="IPR025979">
    <property type="entry name" value="ChrR-like_cupin_dom"/>
</dbReference>
<name>A0A6M8N9G8_9BACT</name>
<dbReference type="RefSeq" id="WP_129013463.1">
    <property type="nucleotide sequence ID" value="NZ_CBCSEI010000015.1"/>
</dbReference>
<proteinExistence type="predicted"/>
<dbReference type="InterPro" id="IPR011051">
    <property type="entry name" value="RmlC_Cupin_sf"/>
</dbReference>
<dbReference type="Pfam" id="PF12973">
    <property type="entry name" value="Cupin_7"/>
    <property type="match status" value="2"/>
</dbReference>